<organism evidence="1 2">
    <name type="scientific">Paradevosia tibetensis</name>
    <dbReference type="NCBI Taxonomy" id="1447062"/>
    <lineage>
        <taxon>Bacteria</taxon>
        <taxon>Pseudomonadati</taxon>
        <taxon>Pseudomonadota</taxon>
        <taxon>Alphaproteobacteria</taxon>
        <taxon>Hyphomicrobiales</taxon>
        <taxon>Devosiaceae</taxon>
        <taxon>Paradevosia</taxon>
    </lineage>
</organism>
<dbReference type="OrthoDB" id="1082056at2"/>
<dbReference type="EMBL" id="CP041690">
    <property type="protein sequence ID" value="QEE19109.1"/>
    <property type="molecule type" value="Genomic_DNA"/>
</dbReference>
<dbReference type="Proteomes" id="UP000321062">
    <property type="component" value="Chromosome"/>
</dbReference>
<gene>
    <name evidence="1" type="ORF">FNA67_02490</name>
</gene>
<sequence>MTTGEAGPARINWLIVAVAFVATVCVLALRYFVHADTIPLLADTDDAMRMTVVRDFLNGQPWFDHMQYRMNTPYGAEIHWSRLVDLPIAVLVLAARPLAGSGAEMVAAFVWPLILLFVLMAVSAKLCVRLIGSDGTLPGVALPAFSPSIMNEFVPGRVDHHSVQLILALAAVYCTIEALRRPRFAIGAGIACATALAIGSESVATVAAAIVAFGLMWVASPSRGQALRWFGLSYAGASLVHLAIALPPSRWLEPACDAMSIVYVAAAGAVGIAFTALSLLPVRHRPVWQRMALGVGAGLVVLVALAVLFPDCRKGPYGQLDPWLLEHWIDNIIEARPVWESLASLPAFTIASIIPVIAGLVVAAYHILKVRDGRTPEWAMLGLFLALAFVVTVLQIRGARTAGIIAVPAGAWLITTARAHYMAKSRPLEIGALIGSWLLFAGIAVSAAVAYIGMLFPTSSASMAAEGIGDRAACLMPSAFADLAALPPERLMTPIDLGSHMLFYTPHSVVAAPYHRNQQGVLDAFHFFNWPIDEARKILEARGISVIVTCPAMPEMSGLPDAAPDSFVKLVEIDALPAWLRDVTPSGAALRTYEVLPR</sequence>
<evidence type="ECO:0000313" key="2">
    <source>
        <dbReference type="Proteomes" id="UP000321062"/>
    </source>
</evidence>
<evidence type="ECO:0000313" key="1">
    <source>
        <dbReference type="EMBL" id="QEE19109.1"/>
    </source>
</evidence>
<dbReference type="AlphaFoldDB" id="A0A5B9DK79"/>
<dbReference type="KEGG" id="yti:FNA67_02490"/>
<protein>
    <submittedName>
        <fullName evidence="1">Uncharacterized protein</fullName>
    </submittedName>
</protein>
<reference evidence="1 2" key="1">
    <citation type="journal article" date="2015" name="Int. J. Syst. Evol. Microbiol.">
        <title>Youhaiella tibetensis gen. nov., sp. nov., isolated from subsurface sediment.</title>
        <authorList>
            <person name="Wang Y.X."/>
            <person name="Huang F.Q."/>
            <person name="Nogi Y."/>
            <person name="Pang S.J."/>
            <person name="Wang P.K."/>
            <person name="Lv J."/>
        </authorList>
    </citation>
    <scope>NUCLEOTIDE SEQUENCE [LARGE SCALE GENOMIC DNA]</scope>
    <source>
        <strain evidence="2">fig4</strain>
    </source>
</reference>
<accession>A0A5B9DK79</accession>
<proteinExistence type="predicted"/>
<name>A0A5B9DK79_9HYPH</name>
<dbReference type="RefSeq" id="WP_147654936.1">
    <property type="nucleotide sequence ID" value="NZ_BMFM01000001.1"/>
</dbReference>
<keyword evidence="2" id="KW-1185">Reference proteome</keyword>